<accession>A0A9P4P523</accession>
<reference evidence="1" key="1">
    <citation type="journal article" date="2020" name="Stud. Mycol.">
        <title>101 Dothideomycetes genomes: a test case for predicting lifestyles and emergence of pathogens.</title>
        <authorList>
            <person name="Haridas S."/>
            <person name="Albert R."/>
            <person name="Binder M."/>
            <person name="Bloem J."/>
            <person name="Labutti K."/>
            <person name="Salamov A."/>
            <person name="Andreopoulos B."/>
            <person name="Baker S."/>
            <person name="Barry K."/>
            <person name="Bills G."/>
            <person name="Bluhm B."/>
            <person name="Cannon C."/>
            <person name="Castanera R."/>
            <person name="Culley D."/>
            <person name="Daum C."/>
            <person name="Ezra D."/>
            <person name="Gonzalez J."/>
            <person name="Henrissat B."/>
            <person name="Kuo A."/>
            <person name="Liang C."/>
            <person name="Lipzen A."/>
            <person name="Lutzoni F."/>
            <person name="Magnuson J."/>
            <person name="Mondo S."/>
            <person name="Nolan M."/>
            <person name="Ohm R."/>
            <person name="Pangilinan J."/>
            <person name="Park H.-J."/>
            <person name="Ramirez L."/>
            <person name="Alfaro M."/>
            <person name="Sun H."/>
            <person name="Tritt A."/>
            <person name="Yoshinaga Y."/>
            <person name="Zwiers L.-H."/>
            <person name="Turgeon B."/>
            <person name="Goodwin S."/>
            <person name="Spatafora J."/>
            <person name="Crous P."/>
            <person name="Grigoriev I."/>
        </authorList>
    </citation>
    <scope>NUCLEOTIDE SEQUENCE</scope>
    <source>
        <strain evidence="1">CBS 690.94</strain>
    </source>
</reference>
<name>A0A9P4P523_9PLEO</name>
<gene>
    <name evidence="1" type="ORF">P171DRAFT_182988</name>
</gene>
<organism evidence="1 2">
    <name type="scientific">Karstenula rhodostoma CBS 690.94</name>
    <dbReference type="NCBI Taxonomy" id="1392251"/>
    <lineage>
        <taxon>Eukaryota</taxon>
        <taxon>Fungi</taxon>
        <taxon>Dikarya</taxon>
        <taxon>Ascomycota</taxon>
        <taxon>Pezizomycotina</taxon>
        <taxon>Dothideomycetes</taxon>
        <taxon>Pleosporomycetidae</taxon>
        <taxon>Pleosporales</taxon>
        <taxon>Massarineae</taxon>
        <taxon>Didymosphaeriaceae</taxon>
        <taxon>Karstenula</taxon>
    </lineage>
</organism>
<protein>
    <submittedName>
        <fullName evidence="1">Uncharacterized protein</fullName>
    </submittedName>
</protein>
<dbReference type="Proteomes" id="UP000799764">
    <property type="component" value="Unassembled WGS sequence"/>
</dbReference>
<comment type="caution">
    <text evidence="1">The sequence shown here is derived from an EMBL/GenBank/DDBJ whole genome shotgun (WGS) entry which is preliminary data.</text>
</comment>
<dbReference type="AlphaFoldDB" id="A0A9P4P523"/>
<evidence type="ECO:0000313" key="1">
    <source>
        <dbReference type="EMBL" id="KAF2437447.1"/>
    </source>
</evidence>
<sequence>MNRLRGRDMTKIRVSKYRCLQRCRSRHFRSHSAILRERYALACCSYCQIAMKELPCKTDIFFIHPVRSPIKDDDTKVFIIVDEFGKEVGDEYLLCAHHLGIW</sequence>
<dbReference type="EMBL" id="MU001516">
    <property type="protein sequence ID" value="KAF2437447.1"/>
    <property type="molecule type" value="Genomic_DNA"/>
</dbReference>
<proteinExistence type="predicted"/>
<keyword evidence="2" id="KW-1185">Reference proteome</keyword>
<evidence type="ECO:0000313" key="2">
    <source>
        <dbReference type="Proteomes" id="UP000799764"/>
    </source>
</evidence>